<evidence type="ECO:0000313" key="1">
    <source>
        <dbReference type="EMBL" id="KMV13964.1"/>
    </source>
</evidence>
<evidence type="ECO:0000313" key="2">
    <source>
        <dbReference type="Proteomes" id="UP000037594"/>
    </source>
</evidence>
<gene>
    <name evidence="1" type="ORF">ACT17_32810</name>
</gene>
<organism evidence="1 2">
    <name type="scientific">Mycolicibacterium conceptionense</name>
    <dbReference type="NCBI Taxonomy" id="451644"/>
    <lineage>
        <taxon>Bacteria</taxon>
        <taxon>Bacillati</taxon>
        <taxon>Actinomycetota</taxon>
        <taxon>Actinomycetes</taxon>
        <taxon>Mycobacteriales</taxon>
        <taxon>Mycobacteriaceae</taxon>
        <taxon>Mycolicibacterium</taxon>
    </lineage>
</organism>
<dbReference type="PATRIC" id="fig|451644.5.peg.6742"/>
<protein>
    <submittedName>
        <fullName evidence="1">Uncharacterized protein</fullName>
    </submittedName>
</protein>
<dbReference type="Proteomes" id="UP000037594">
    <property type="component" value="Unassembled WGS sequence"/>
</dbReference>
<dbReference type="AlphaFoldDB" id="A0A0J8WLS5"/>
<sequence length="66" mass="7018">MGDLVDLAPLTGSAVNPISAEERSAASARHATITAISEHGGFVDIGTDIFDVQVRAFDLVYRLTEE</sequence>
<proteinExistence type="predicted"/>
<accession>A0A0J8WLS5</accession>
<reference evidence="1 2" key="1">
    <citation type="submission" date="2015-06" db="EMBL/GenBank/DDBJ databases">
        <title>Genome sequence of Mycobacterium conceptionense strain MLE.</title>
        <authorList>
            <person name="Greninger A.L."/>
            <person name="Cunningham G."/>
            <person name="Chiu C.Y."/>
            <person name="Miller S."/>
        </authorList>
    </citation>
    <scope>NUCLEOTIDE SEQUENCE [LARGE SCALE GENOMIC DNA]</scope>
    <source>
        <strain evidence="1 2">MLE</strain>
    </source>
</reference>
<dbReference type="EMBL" id="LFOD01000064">
    <property type="protein sequence ID" value="KMV13964.1"/>
    <property type="molecule type" value="Genomic_DNA"/>
</dbReference>
<name>A0A0J8WLS5_9MYCO</name>
<comment type="caution">
    <text evidence="1">The sequence shown here is derived from an EMBL/GenBank/DDBJ whole genome shotgun (WGS) entry which is preliminary data.</text>
</comment>